<dbReference type="InterPro" id="IPR052185">
    <property type="entry name" value="IPC_Synthase-Related"/>
</dbReference>
<evidence type="ECO:0000256" key="2">
    <source>
        <dbReference type="ARBA" id="ARBA00022692"/>
    </source>
</evidence>
<feature type="domain" description="Inositolphosphotransferase Aur1/Ipt1" evidence="6">
    <location>
        <begin position="94"/>
        <end position="250"/>
    </location>
</feature>
<dbReference type="InterPro" id="IPR036938">
    <property type="entry name" value="PAP2/HPO_sf"/>
</dbReference>
<feature type="transmembrane region" description="Helical" evidence="5">
    <location>
        <begin position="186"/>
        <end position="207"/>
    </location>
</feature>
<dbReference type="AlphaFoldDB" id="A0A9X1WNF2"/>
<keyword evidence="3 5" id="KW-1133">Transmembrane helix</keyword>
<feature type="transmembrane region" description="Helical" evidence="5">
    <location>
        <begin position="45"/>
        <end position="62"/>
    </location>
</feature>
<evidence type="ECO:0000256" key="1">
    <source>
        <dbReference type="ARBA" id="ARBA00004141"/>
    </source>
</evidence>
<dbReference type="PANTHER" id="PTHR31310">
    <property type="match status" value="1"/>
</dbReference>
<feature type="transmembrane region" description="Helical" evidence="5">
    <location>
        <begin position="214"/>
        <end position="234"/>
    </location>
</feature>
<organism evidence="7 8">
    <name type="scientific">Paenibacillus mangrovi</name>
    <dbReference type="NCBI Taxonomy" id="2931978"/>
    <lineage>
        <taxon>Bacteria</taxon>
        <taxon>Bacillati</taxon>
        <taxon>Bacillota</taxon>
        <taxon>Bacilli</taxon>
        <taxon>Bacillales</taxon>
        <taxon>Paenibacillaceae</taxon>
        <taxon>Paenibacillus</taxon>
    </lineage>
</organism>
<keyword evidence="8" id="KW-1185">Reference proteome</keyword>
<evidence type="ECO:0000256" key="3">
    <source>
        <dbReference type="ARBA" id="ARBA00022989"/>
    </source>
</evidence>
<evidence type="ECO:0000313" key="8">
    <source>
        <dbReference type="Proteomes" id="UP001139347"/>
    </source>
</evidence>
<keyword evidence="2 5" id="KW-0812">Transmembrane</keyword>
<accession>A0A9X1WNF2</accession>
<feature type="transmembrane region" description="Helical" evidence="5">
    <location>
        <begin position="130"/>
        <end position="153"/>
    </location>
</feature>
<dbReference type="Gene3D" id="1.20.144.10">
    <property type="entry name" value="Phosphatidic acid phosphatase type 2/haloperoxidase"/>
    <property type="match status" value="1"/>
</dbReference>
<feature type="transmembrane region" description="Helical" evidence="5">
    <location>
        <begin position="240"/>
        <end position="262"/>
    </location>
</feature>
<evidence type="ECO:0000256" key="4">
    <source>
        <dbReference type="ARBA" id="ARBA00023136"/>
    </source>
</evidence>
<gene>
    <name evidence="7" type="ORF">MUG84_08085</name>
</gene>
<name>A0A9X1WNF2_9BACL</name>
<sequence>MLYQSMQGISIASAITVILLIWLGTLRNPLKAAYLFIKELLTSRTFLVLFFIMVCILLANKYELDLENNLNYHKDFTPWVFSLEGHFVENLQNFFHSSYITPISVFFYVVVFQSLLIASIGVYISDQNKVFVIAICFAIIINYTVAIPFYLFFPVNEVWSYPPSGASFLMLDVFPNFEQQYRPLSGLNNCFPSLHTSISVTLMVLGLRSGNRRLGIITTISAIVIIFSIFYLGIHWLTDMVAGTLLGLLASNLGILFAKLTLKEKGFSMLKQQSKMSDSM</sequence>
<evidence type="ECO:0000256" key="5">
    <source>
        <dbReference type="SAM" id="Phobius"/>
    </source>
</evidence>
<dbReference type="RefSeq" id="WP_244723153.1">
    <property type="nucleotide sequence ID" value="NZ_JALIRP010000002.1"/>
</dbReference>
<feature type="transmembrane region" description="Helical" evidence="5">
    <location>
        <begin position="99"/>
        <end position="123"/>
    </location>
</feature>
<keyword evidence="4 5" id="KW-0472">Membrane</keyword>
<dbReference type="EMBL" id="JALIRP010000002">
    <property type="protein sequence ID" value="MCJ8011711.1"/>
    <property type="molecule type" value="Genomic_DNA"/>
</dbReference>
<proteinExistence type="predicted"/>
<evidence type="ECO:0000313" key="7">
    <source>
        <dbReference type="EMBL" id="MCJ8011711.1"/>
    </source>
</evidence>
<reference evidence="7" key="1">
    <citation type="submission" date="2022-04" db="EMBL/GenBank/DDBJ databases">
        <title>Paenibacillus mangrovi sp. nov., a novel endophytic bacterium isolated from bark of Kandelia candel.</title>
        <authorList>
            <person name="Tuo L."/>
        </authorList>
    </citation>
    <scope>NUCLEOTIDE SEQUENCE</scope>
    <source>
        <strain evidence="7">KQZ6P-2</strain>
    </source>
</reference>
<dbReference type="Pfam" id="PF14378">
    <property type="entry name" value="PAP2_3"/>
    <property type="match status" value="1"/>
</dbReference>
<comment type="subcellular location">
    <subcellularLocation>
        <location evidence="1">Membrane</location>
        <topology evidence="1">Multi-pass membrane protein</topology>
    </subcellularLocation>
</comment>
<evidence type="ECO:0000259" key="6">
    <source>
        <dbReference type="Pfam" id="PF14378"/>
    </source>
</evidence>
<comment type="caution">
    <text evidence="7">The sequence shown here is derived from an EMBL/GenBank/DDBJ whole genome shotgun (WGS) entry which is preliminary data.</text>
</comment>
<dbReference type="CDD" id="cd03386">
    <property type="entry name" value="PAP2_Aur1_like"/>
    <property type="match status" value="1"/>
</dbReference>
<dbReference type="SUPFAM" id="SSF48317">
    <property type="entry name" value="Acid phosphatase/Vanadium-dependent haloperoxidase"/>
    <property type="match status" value="1"/>
</dbReference>
<dbReference type="GO" id="GO:0016020">
    <property type="term" value="C:membrane"/>
    <property type="evidence" value="ECO:0007669"/>
    <property type="project" value="UniProtKB-SubCell"/>
</dbReference>
<dbReference type="InterPro" id="IPR026841">
    <property type="entry name" value="Aur1/Ipt1"/>
</dbReference>
<dbReference type="PANTHER" id="PTHR31310:SF7">
    <property type="entry name" value="PA-PHOSPHATASE RELATED-FAMILY PROTEIN DDB_G0268928"/>
    <property type="match status" value="1"/>
</dbReference>
<protein>
    <submittedName>
        <fullName evidence="7">Phosphatase PAP2 family protein</fullName>
    </submittedName>
</protein>
<feature type="transmembrane region" description="Helical" evidence="5">
    <location>
        <begin position="6"/>
        <end position="24"/>
    </location>
</feature>
<dbReference type="Proteomes" id="UP001139347">
    <property type="component" value="Unassembled WGS sequence"/>
</dbReference>